<dbReference type="PANTHER" id="PTHR43877">
    <property type="entry name" value="AMINOALKYLPHOSPHONATE N-ACETYLTRANSFERASE-RELATED-RELATED"/>
    <property type="match status" value="1"/>
</dbReference>
<reference evidence="4 5" key="1">
    <citation type="submission" date="2021-07" db="EMBL/GenBank/DDBJ databases">
        <title>Hymenobacter profundi sp. nov., isolated from deep-sea water.</title>
        <authorList>
            <person name="Kim M.K."/>
        </authorList>
    </citation>
    <scope>NUCLEOTIDE SEQUENCE [LARGE SCALE GENOMIC DNA]</scope>
    <source>
        <strain evidence="4 5">M2</strain>
    </source>
</reference>
<organism evidence="4 5">
    <name type="scientific">Hymenobacter profundi</name>
    <dbReference type="NCBI Taxonomy" id="1982110"/>
    <lineage>
        <taxon>Bacteria</taxon>
        <taxon>Pseudomonadati</taxon>
        <taxon>Bacteroidota</taxon>
        <taxon>Cytophagia</taxon>
        <taxon>Cytophagales</taxon>
        <taxon>Hymenobacteraceae</taxon>
        <taxon>Hymenobacter</taxon>
    </lineage>
</organism>
<evidence type="ECO:0000313" key="4">
    <source>
        <dbReference type="EMBL" id="MBW3131060.1"/>
    </source>
</evidence>
<dbReference type="EMBL" id="JAHWGL010000155">
    <property type="protein sequence ID" value="MBW3131060.1"/>
    <property type="molecule type" value="Genomic_DNA"/>
</dbReference>
<keyword evidence="1" id="KW-0808">Transferase</keyword>
<evidence type="ECO:0000256" key="1">
    <source>
        <dbReference type="ARBA" id="ARBA00022679"/>
    </source>
</evidence>
<dbReference type="PANTHER" id="PTHR43877:SF2">
    <property type="entry name" value="AMINOALKYLPHOSPHONATE N-ACETYLTRANSFERASE-RELATED"/>
    <property type="match status" value="1"/>
</dbReference>
<feature type="domain" description="N-acetyltransferase" evidence="3">
    <location>
        <begin position="1"/>
        <end position="149"/>
    </location>
</feature>
<sequence length="149" mass="16665">MLRLIRTTSDHPDFCALVQLLDHDLAVRDGADHAFYAQFNKIDTIRHAVVAYLDDEPVGCGAFKPYAEKQVEIKRMYVQPAHRGQGVAPAVLAALEAWADELGYHGCVLETGLKQPEAIRLYEKSGYQRIPNYGQYIGVENSVCMEKAL</sequence>
<dbReference type="InterPro" id="IPR000182">
    <property type="entry name" value="GNAT_dom"/>
</dbReference>
<dbReference type="InterPro" id="IPR050832">
    <property type="entry name" value="Bact_Acetyltransf"/>
</dbReference>
<dbReference type="PROSITE" id="PS51186">
    <property type="entry name" value="GNAT"/>
    <property type="match status" value="1"/>
</dbReference>
<name>A0ABS6X5F4_9BACT</name>
<keyword evidence="2" id="KW-0012">Acyltransferase</keyword>
<comment type="caution">
    <text evidence="4">The sequence shown here is derived from an EMBL/GenBank/DDBJ whole genome shotgun (WGS) entry which is preliminary data.</text>
</comment>
<protein>
    <submittedName>
        <fullName evidence="4">GNAT family N-acetyltransferase</fullName>
    </submittedName>
</protein>
<accession>A0ABS6X5F4</accession>
<gene>
    <name evidence="4" type="ORF">KYK14_21050</name>
</gene>
<keyword evidence="5" id="KW-1185">Reference proteome</keyword>
<evidence type="ECO:0000313" key="5">
    <source>
        <dbReference type="Proteomes" id="UP000826188"/>
    </source>
</evidence>
<proteinExistence type="predicted"/>
<dbReference type="Pfam" id="PF00583">
    <property type="entry name" value="Acetyltransf_1"/>
    <property type="match status" value="1"/>
</dbReference>
<dbReference type="RefSeq" id="WP_219161645.1">
    <property type="nucleotide sequence ID" value="NZ_JAHWGL010000155.1"/>
</dbReference>
<evidence type="ECO:0000259" key="3">
    <source>
        <dbReference type="PROSITE" id="PS51186"/>
    </source>
</evidence>
<evidence type="ECO:0000256" key="2">
    <source>
        <dbReference type="ARBA" id="ARBA00023315"/>
    </source>
</evidence>
<dbReference type="CDD" id="cd04301">
    <property type="entry name" value="NAT_SF"/>
    <property type="match status" value="1"/>
</dbReference>
<dbReference type="Proteomes" id="UP000826188">
    <property type="component" value="Unassembled WGS sequence"/>
</dbReference>